<reference evidence="23 24" key="1">
    <citation type="submission" date="2019-09" db="EMBL/GenBank/DDBJ databases">
        <title>Genome sequence of Adhaeribacter sp. M2.</title>
        <authorList>
            <person name="Srinivasan S."/>
        </authorList>
    </citation>
    <scope>NUCLEOTIDE SEQUENCE [LARGE SCALE GENOMIC DNA]</scope>
    <source>
        <strain evidence="23 24">M2</strain>
    </source>
</reference>
<evidence type="ECO:0000256" key="18">
    <source>
        <dbReference type="ARBA" id="ARBA00023228"/>
    </source>
</evidence>
<evidence type="ECO:0000256" key="9">
    <source>
        <dbReference type="ARBA" id="ARBA00022723"/>
    </source>
</evidence>
<dbReference type="GO" id="GO:0046872">
    <property type="term" value="F:metal ion binding"/>
    <property type="evidence" value="ECO:0007669"/>
    <property type="project" value="UniProtKB-KW"/>
</dbReference>
<accession>A0A5N1IPN9</accession>
<evidence type="ECO:0000256" key="4">
    <source>
        <dbReference type="ARBA" id="ARBA00004613"/>
    </source>
</evidence>
<dbReference type="RefSeq" id="WP_150905033.1">
    <property type="nucleotide sequence ID" value="NZ_VTWT01000010.1"/>
</dbReference>
<comment type="subunit">
    <text evidence="19">Homodimer. The monomeric form is inactive while the homodimer is active.</text>
</comment>
<keyword evidence="13" id="KW-0862">Zinc</keyword>
<evidence type="ECO:0000256" key="2">
    <source>
        <dbReference type="ARBA" id="ARBA00004371"/>
    </source>
</evidence>
<keyword evidence="14" id="KW-0333">Golgi apparatus</keyword>
<keyword evidence="24" id="KW-1185">Reference proteome</keyword>
<evidence type="ECO:0000256" key="13">
    <source>
        <dbReference type="ARBA" id="ARBA00022833"/>
    </source>
</evidence>
<feature type="signal peptide" evidence="21">
    <location>
        <begin position="1"/>
        <end position="22"/>
    </location>
</feature>
<dbReference type="GO" id="GO:0005576">
    <property type="term" value="C:extracellular region"/>
    <property type="evidence" value="ECO:0007669"/>
    <property type="project" value="UniProtKB-SubCell"/>
</dbReference>
<evidence type="ECO:0000256" key="14">
    <source>
        <dbReference type="ARBA" id="ARBA00023034"/>
    </source>
</evidence>
<evidence type="ECO:0000256" key="3">
    <source>
        <dbReference type="ARBA" id="ARBA00004555"/>
    </source>
</evidence>
<evidence type="ECO:0000313" key="24">
    <source>
        <dbReference type="Proteomes" id="UP000326570"/>
    </source>
</evidence>
<evidence type="ECO:0000256" key="5">
    <source>
        <dbReference type="ARBA" id="ARBA00014116"/>
    </source>
</evidence>
<evidence type="ECO:0000256" key="20">
    <source>
        <dbReference type="ARBA" id="ARBA00033328"/>
    </source>
</evidence>
<evidence type="ECO:0000256" key="10">
    <source>
        <dbReference type="ARBA" id="ARBA00022729"/>
    </source>
</evidence>
<comment type="subcellular location">
    <subcellularLocation>
        <location evidence="1">Endoplasmic reticulum</location>
    </subcellularLocation>
    <subcellularLocation>
        <location evidence="3">Golgi apparatus</location>
    </subcellularLocation>
    <subcellularLocation>
        <location evidence="2">Lysosome</location>
    </subcellularLocation>
    <subcellularLocation>
        <location evidence="4">Secreted</location>
    </subcellularLocation>
</comment>
<dbReference type="InterPro" id="IPR007484">
    <property type="entry name" value="Peptidase_M28"/>
</dbReference>
<keyword evidence="11 23" id="KW-0378">Hydrolase</keyword>
<dbReference type="GO" id="GO:0004180">
    <property type="term" value="F:carboxypeptidase activity"/>
    <property type="evidence" value="ECO:0007669"/>
    <property type="project" value="UniProtKB-KW"/>
</dbReference>
<keyword evidence="18" id="KW-0458">Lysosome</keyword>
<organism evidence="23 24">
    <name type="scientific">Adhaeribacter soli</name>
    <dbReference type="NCBI Taxonomy" id="2607655"/>
    <lineage>
        <taxon>Bacteria</taxon>
        <taxon>Pseudomonadati</taxon>
        <taxon>Bacteroidota</taxon>
        <taxon>Cytophagia</taxon>
        <taxon>Cytophagales</taxon>
        <taxon>Hymenobacteraceae</taxon>
        <taxon>Adhaeribacter</taxon>
    </lineage>
</organism>
<keyword evidence="12" id="KW-0256">Endoplasmic reticulum</keyword>
<dbReference type="GO" id="GO:0070573">
    <property type="term" value="F:metallodipeptidase activity"/>
    <property type="evidence" value="ECO:0007669"/>
    <property type="project" value="InterPro"/>
</dbReference>
<evidence type="ECO:0000256" key="17">
    <source>
        <dbReference type="ARBA" id="ARBA00023180"/>
    </source>
</evidence>
<sequence>MKIFSKILAGLLVAGTALVAEAQQTDSLIIRKLYSEALSNRSSYEQLRHLSTRIGGRLSGSVQAAQAVNWSKAEMEKLGLDRVYVQEVMVPHWVRGEKEEGKIVPVKGKKVAVSVCALGGSVGTGKKGITAEIIEVKSLAEVAKLGKEKIAGKIIFFNRAMEPSHVSTFHAYGGAVDQRSRGAIEAAKYGAVAVIIRSMNLALDDYPHTGAMRYDETVAKIPAAAISTNGAEFLSHRLKDEPGLKFFLKQNPQTLPDAKSHNVIGEIKGTENPDEIIVVGGHLDSWDLGQGAHDDGAGCVQAIEVLRLMKALQIKPKRTIRAVMYMNEENGVRGGLKYAEEAKTLNENHIAAIESDAGGFTPRGFGIDGPAKHIKQIQEWKKLLEPYGLHDIGPGYGGVDIGPLRKNSPETALIGLEPDSQRYFEIHHAASDTFDKINQRELALGAGAMAALVYLLSEYGL</sequence>
<dbReference type="SUPFAM" id="SSF53187">
    <property type="entry name" value="Zn-dependent exopeptidases"/>
    <property type="match status" value="1"/>
</dbReference>
<evidence type="ECO:0000256" key="21">
    <source>
        <dbReference type="SAM" id="SignalP"/>
    </source>
</evidence>
<evidence type="ECO:0000256" key="6">
    <source>
        <dbReference type="ARBA" id="ARBA00022525"/>
    </source>
</evidence>
<keyword evidence="10 21" id="KW-0732">Signal</keyword>
<feature type="chain" id="PRO_5024918008" description="Carboxypeptidase Q" evidence="21">
    <location>
        <begin position="23"/>
        <end position="461"/>
    </location>
</feature>
<dbReference type="EMBL" id="VTWT01000010">
    <property type="protein sequence ID" value="KAA9325997.1"/>
    <property type="molecule type" value="Genomic_DNA"/>
</dbReference>
<keyword evidence="16" id="KW-0865">Zymogen</keyword>
<dbReference type="Proteomes" id="UP000326570">
    <property type="component" value="Unassembled WGS sequence"/>
</dbReference>
<keyword evidence="8" id="KW-0645">Protease</keyword>
<dbReference type="GO" id="GO:0005764">
    <property type="term" value="C:lysosome"/>
    <property type="evidence" value="ECO:0007669"/>
    <property type="project" value="UniProtKB-SubCell"/>
</dbReference>
<evidence type="ECO:0000256" key="12">
    <source>
        <dbReference type="ARBA" id="ARBA00022824"/>
    </source>
</evidence>
<dbReference type="AlphaFoldDB" id="A0A5N1IPN9"/>
<keyword evidence="15" id="KW-0482">Metalloprotease</keyword>
<evidence type="ECO:0000256" key="15">
    <source>
        <dbReference type="ARBA" id="ARBA00023049"/>
    </source>
</evidence>
<dbReference type="PANTHER" id="PTHR12053:SF3">
    <property type="entry name" value="CARBOXYPEPTIDASE Q"/>
    <property type="match status" value="1"/>
</dbReference>
<protein>
    <recommendedName>
        <fullName evidence="5">Carboxypeptidase Q</fullName>
    </recommendedName>
    <alternativeName>
        <fullName evidence="20">Plasma glutamate carboxypeptidase</fullName>
    </alternativeName>
</protein>
<dbReference type="PANTHER" id="PTHR12053">
    <property type="entry name" value="PROTEASE FAMILY M28 PLASMA GLUTAMATE CARBOXYPEPTIDASE-RELATED"/>
    <property type="match status" value="1"/>
</dbReference>
<gene>
    <name evidence="23" type="ORF">F0P94_16395</name>
</gene>
<keyword evidence="9" id="KW-0479">Metal-binding</keyword>
<evidence type="ECO:0000256" key="1">
    <source>
        <dbReference type="ARBA" id="ARBA00004240"/>
    </source>
</evidence>
<evidence type="ECO:0000256" key="8">
    <source>
        <dbReference type="ARBA" id="ARBA00022670"/>
    </source>
</evidence>
<evidence type="ECO:0000256" key="11">
    <source>
        <dbReference type="ARBA" id="ARBA00022801"/>
    </source>
</evidence>
<evidence type="ECO:0000313" key="23">
    <source>
        <dbReference type="EMBL" id="KAA9325997.1"/>
    </source>
</evidence>
<keyword evidence="17" id="KW-0325">Glycoprotein</keyword>
<feature type="domain" description="Peptidase M28" evidence="22">
    <location>
        <begin position="262"/>
        <end position="444"/>
    </location>
</feature>
<evidence type="ECO:0000259" key="22">
    <source>
        <dbReference type="Pfam" id="PF04389"/>
    </source>
</evidence>
<evidence type="ECO:0000256" key="7">
    <source>
        <dbReference type="ARBA" id="ARBA00022645"/>
    </source>
</evidence>
<name>A0A5N1IPN9_9BACT</name>
<dbReference type="Gene3D" id="3.40.630.10">
    <property type="entry name" value="Zn peptidases"/>
    <property type="match status" value="1"/>
</dbReference>
<dbReference type="Pfam" id="PF04389">
    <property type="entry name" value="Peptidase_M28"/>
    <property type="match status" value="1"/>
</dbReference>
<keyword evidence="7" id="KW-0121">Carboxypeptidase</keyword>
<dbReference type="Gene3D" id="3.50.30.30">
    <property type="match status" value="1"/>
</dbReference>
<comment type="caution">
    <text evidence="23">The sequence shown here is derived from an EMBL/GenBank/DDBJ whole genome shotgun (WGS) entry which is preliminary data.</text>
</comment>
<dbReference type="InterPro" id="IPR039866">
    <property type="entry name" value="CPQ"/>
</dbReference>
<proteinExistence type="predicted"/>
<dbReference type="GO" id="GO:0006508">
    <property type="term" value="P:proteolysis"/>
    <property type="evidence" value="ECO:0007669"/>
    <property type="project" value="UniProtKB-KW"/>
</dbReference>
<evidence type="ECO:0000256" key="19">
    <source>
        <dbReference type="ARBA" id="ARBA00025833"/>
    </source>
</evidence>
<evidence type="ECO:0000256" key="16">
    <source>
        <dbReference type="ARBA" id="ARBA00023145"/>
    </source>
</evidence>
<keyword evidence="6" id="KW-0964">Secreted</keyword>